<dbReference type="AlphaFoldDB" id="A0A939EQR2"/>
<evidence type="ECO:0000259" key="2">
    <source>
        <dbReference type="Pfam" id="PF00884"/>
    </source>
</evidence>
<feature type="transmembrane region" description="Helical" evidence="1">
    <location>
        <begin position="106"/>
        <end position="124"/>
    </location>
</feature>
<dbReference type="InterPro" id="IPR017850">
    <property type="entry name" value="Alkaline_phosphatase_core_sf"/>
</dbReference>
<keyword evidence="1" id="KW-0472">Membrane</keyword>
<dbReference type="EMBL" id="JAFLNF010000007">
    <property type="protein sequence ID" value="MBO0346605.1"/>
    <property type="molecule type" value="Genomic_DNA"/>
</dbReference>
<comment type="caution">
    <text evidence="3">The sequence shown here is derived from an EMBL/GenBank/DDBJ whole genome shotgun (WGS) entry which is preliminary data.</text>
</comment>
<gene>
    <name evidence="3" type="ORF">J0X15_15340</name>
</gene>
<dbReference type="SUPFAM" id="SSF53649">
    <property type="entry name" value="Alkaline phosphatase-like"/>
    <property type="match status" value="1"/>
</dbReference>
<feature type="transmembrane region" description="Helical" evidence="1">
    <location>
        <begin position="6"/>
        <end position="26"/>
    </location>
</feature>
<dbReference type="RefSeq" id="WP_206942566.1">
    <property type="nucleotide sequence ID" value="NZ_JAFLNF010000007.1"/>
</dbReference>
<proteinExistence type="predicted"/>
<reference evidence="3" key="1">
    <citation type="submission" date="2021-03" db="EMBL/GenBank/DDBJ databases">
        <title>Roseibium sp. CAU 1637 isolated from Incheon.</title>
        <authorList>
            <person name="Kim W."/>
        </authorList>
    </citation>
    <scope>NUCLEOTIDE SEQUENCE</scope>
    <source>
        <strain evidence="3">CAU 1637</strain>
    </source>
</reference>
<feature type="domain" description="Sulfatase N-terminal" evidence="2">
    <location>
        <begin position="165"/>
        <end position="393"/>
    </location>
</feature>
<dbReference type="Proteomes" id="UP000664779">
    <property type="component" value="Unassembled WGS sequence"/>
</dbReference>
<evidence type="ECO:0000313" key="3">
    <source>
        <dbReference type="EMBL" id="MBO0346605.1"/>
    </source>
</evidence>
<dbReference type="Pfam" id="PF00884">
    <property type="entry name" value="Sulfatase"/>
    <property type="match status" value="1"/>
</dbReference>
<name>A0A939EQR2_9HYPH</name>
<keyword evidence="1" id="KW-0812">Transmembrane</keyword>
<keyword evidence="3" id="KW-0378">Hydrolase</keyword>
<protein>
    <submittedName>
        <fullName evidence="3">Sulfatase-like hydrolase/transferase</fullName>
    </submittedName>
</protein>
<keyword evidence="1" id="KW-1133">Transmembrane helix</keyword>
<evidence type="ECO:0000256" key="1">
    <source>
        <dbReference type="SAM" id="Phobius"/>
    </source>
</evidence>
<keyword evidence="4" id="KW-1185">Reference proteome</keyword>
<dbReference type="Gene3D" id="3.40.720.10">
    <property type="entry name" value="Alkaline Phosphatase, subunit A"/>
    <property type="match status" value="1"/>
</dbReference>
<dbReference type="InterPro" id="IPR000917">
    <property type="entry name" value="Sulfatase_N"/>
</dbReference>
<evidence type="ECO:0000313" key="4">
    <source>
        <dbReference type="Proteomes" id="UP000664779"/>
    </source>
</evidence>
<organism evidence="3 4">
    <name type="scientific">Roseibium limicola</name>
    <dbReference type="NCBI Taxonomy" id="2816037"/>
    <lineage>
        <taxon>Bacteria</taxon>
        <taxon>Pseudomonadati</taxon>
        <taxon>Pseudomonadota</taxon>
        <taxon>Alphaproteobacteria</taxon>
        <taxon>Hyphomicrobiales</taxon>
        <taxon>Stappiaceae</taxon>
        <taxon>Roseibium</taxon>
    </lineage>
</organism>
<accession>A0A939EQR2</accession>
<feature type="transmembrane region" description="Helical" evidence="1">
    <location>
        <begin position="79"/>
        <end position="99"/>
    </location>
</feature>
<sequence>MPFLVLSLFICPQRPLGILLYLAVAVAARRLPLVATAGLAIAVCMLDIAIGISTLFRLAPRLLLSSLQYMLTLDVTASVTYLAVGAGLMAMLALFVWLLHRFKRRFQTASLIPAVLAAMLMIIFDTAVNGSKTAGTLYILQSPPAFSSATAQTGLTEIPQGTRQQDVLLVLVESLGALDDPRQMNVIWDSFRTPEIAARYDVSTGTTAYKGSTTAGETRELCGDWNDFAAYLDGPHPECLPASYRDAGYKTASFHAFPAEFFSRDEWYPNIGFETSSFMEDLVPADREFRTCGKTFTGLCDMDLADTIESYLTSPSEAPRLTYWLTLNTHVPFDPADVAPRLSCADSALFDDQTVCHMSEMWMEIFDRIAKIASNPELKPTKILLVGDHAPPLWTRKGRDAFTADQVPWLLLTPKF</sequence>
<dbReference type="GO" id="GO:0016787">
    <property type="term" value="F:hydrolase activity"/>
    <property type="evidence" value="ECO:0007669"/>
    <property type="project" value="UniProtKB-KW"/>
</dbReference>
<feature type="transmembrane region" description="Helical" evidence="1">
    <location>
        <begin position="33"/>
        <end position="59"/>
    </location>
</feature>